<dbReference type="SMART" id="SM01120">
    <property type="entry name" value="Dak2"/>
    <property type="match status" value="1"/>
</dbReference>
<keyword evidence="1" id="KW-0808">Transferase</keyword>
<evidence type="ECO:0000313" key="5">
    <source>
        <dbReference type="Proteomes" id="UP000234881"/>
    </source>
</evidence>
<dbReference type="Proteomes" id="UP000234881">
    <property type="component" value="Unassembled WGS sequence"/>
</dbReference>
<dbReference type="AlphaFoldDB" id="A0A2N5XRR9"/>
<dbReference type="FunFam" id="1.25.40.340:FF:000002">
    <property type="entry name" value="Dihydroxyacetone kinase, L subunit"/>
    <property type="match status" value="1"/>
</dbReference>
<proteinExistence type="predicted"/>
<sequence>MRPPNRTYPTDNGAFYGLERRSYGNFSSANGLLKGQKGALNMTTLTKGKFVQMLRTSADIIKERHQLLSELDSATGDGDHGVTINRTMQAVVKALDENADKPFAELLKAVAMGVMMCDGGSTSPLLGSYFLGLASGAVADTLTATQTAAMFEAGLANFRKTSKADLGDKTMVDAFDPATEALVRALGETENHHAAFELAAAKAKEGAEKTSEYVAKFGRARTMGERAIGHLDPGAKSISYIFEGFSKAC</sequence>
<dbReference type="Pfam" id="PF02734">
    <property type="entry name" value="Dak2"/>
    <property type="match status" value="1"/>
</dbReference>
<dbReference type="SUPFAM" id="SSF101473">
    <property type="entry name" value="DhaL-like"/>
    <property type="match status" value="1"/>
</dbReference>
<gene>
    <name evidence="4" type="primary">dhaL</name>
    <name evidence="4" type="ORF">C0081_11100</name>
</gene>
<keyword evidence="2 4" id="KW-0418">Kinase</keyword>
<dbReference type="InterPro" id="IPR012737">
    <property type="entry name" value="DhaK_L_YcgS"/>
</dbReference>
<keyword evidence="5" id="KW-1185">Reference proteome</keyword>
<dbReference type="InterPro" id="IPR050861">
    <property type="entry name" value="Dihydroxyacetone_Kinase"/>
</dbReference>
<dbReference type="InterPro" id="IPR036117">
    <property type="entry name" value="DhaL_dom_sf"/>
</dbReference>
<dbReference type="EMBL" id="PKUQ01000020">
    <property type="protein sequence ID" value="PLW77150.1"/>
    <property type="molecule type" value="Genomic_DNA"/>
</dbReference>
<comment type="caution">
    <text evidence="4">The sequence shown here is derived from an EMBL/GenBank/DDBJ whole genome shotgun (WGS) entry which is preliminary data.</text>
</comment>
<dbReference type="PANTHER" id="PTHR28629:SF4">
    <property type="entry name" value="TRIOKINASE_FMN CYCLASE"/>
    <property type="match status" value="1"/>
</dbReference>
<reference evidence="4 5" key="1">
    <citation type="submission" date="2018-01" db="EMBL/GenBank/DDBJ databases">
        <title>The draft genome sequence of Cohaesibacter sp. H1304.</title>
        <authorList>
            <person name="Wang N.-N."/>
            <person name="Du Z.-J."/>
        </authorList>
    </citation>
    <scope>NUCLEOTIDE SEQUENCE [LARGE SCALE GENOMIC DNA]</scope>
    <source>
        <strain evidence="4 5">H1304</strain>
    </source>
</reference>
<evidence type="ECO:0000259" key="3">
    <source>
        <dbReference type="PROSITE" id="PS51480"/>
    </source>
</evidence>
<dbReference type="GO" id="GO:0005829">
    <property type="term" value="C:cytosol"/>
    <property type="evidence" value="ECO:0007669"/>
    <property type="project" value="TreeGrafter"/>
</dbReference>
<dbReference type="PROSITE" id="PS51480">
    <property type="entry name" value="DHAL"/>
    <property type="match status" value="1"/>
</dbReference>
<protein>
    <submittedName>
        <fullName evidence="4">Dihydroxyacetone kinase subunit L</fullName>
    </submittedName>
</protein>
<dbReference type="NCBIfam" id="TIGR02365">
    <property type="entry name" value="dha_L_ycgS"/>
    <property type="match status" value="1"/>
</dbReference>
<evidence type="ECO:0000256" key="1">
    <source>
        <dbReference type="ARBA" id="ARBA00022679"/>
    </source>
</evidence>
<evidence type="ECO:0000256" key="2">
    <source>
        <dbReference type="ARBA" id="ARBA00022777"/>
    </source>
</evidence>
<dbReference type="GO" id="GO:0019563">
    <property type="term" value="P:glycerol catabolic process"/>
    <property type="evidence" value="ECO:0007669"/>
    <property type="project" value="TreeGrafter"/>
</dbReference>
<evidence type="ECO:0000313" key="4">
    <source>
        <dbReference type="EMBL" id="PLW77150.1"/>
    </source>
</evidence>
<name>A0A2N5XRR9_9HYPH</name>
<accession>A0A2N5XRR9</accession>
<dbReference type="InterPro" id="IPR004007">
    <property type="entry name" value="DhaL_dom"/>
</dbReference>
<dbReference type="Gene3D" id="1.25.40.340">
    <property type="match status" value="1"/>
</dbReference>
<organism evidence="4 5">
    <name type="scientific">Cohaesibacter celericrescens</name>
    <dbReference type="NCBI Taxonomy" id="2067669"/>
    <lineage>
        <taxon>Bacteria</taxon>
        <taxon>Pseudomonadati</taxon>
        <taxon>Pseudomonadota</taxon>
        <taxon>Alphaproteobacteria</taxon>
        <taxon>Hyphomicrobiales</taxon>
        <taxon>Cohaesibacteraceae</taxon>
    </lineage>
</organism>
<dbReference type="PANTHER" id="PTHR28629">
    <property type="entry name" value="TRIOKINASE/FMN CYCLASE"/>
    <property type="match status" value="1"/>
</dbReference>
<feature type="domain" description="DhaL" evidence="3">
    <location>
        <begin position="48"/>
        <end position="247"/>
    </location>
</feature>
<dbReference type="GO" id="GO:0004371">
    <property type="term" value="F:glycerone kinase activity"/>
    <property type="evidence" value="ECO:0007669"/>
    <property type="project" value="InterPro"/>
</dbReference>